<protein>
    <submittedName>
        <fullName evidence="2">Amino acid-binding ACT domain protein</fullName>
    </submittedName>
</protein>
<reference evidence="2" key="1">
    <citation type="submission" date="2010-07" db="EMBL/GenBank/DDBJ databases">
        <authorList>
            <consortium name="CONSOLIDER consortium CSD2007-00005"/>
            <person name="Guazzaroni M.-E."/>
            <person name="Richter M."/>
            <person name="Garcia-Salamanca A."/>
            <person name="Yarza P."/>
            <person name="Ferrer M."/>
        </authorList>
    </citation>
    <scope>NUCLEOTIDE SEQUENCE</scope>
</reference>
<dbReference type="PANTHER" id="PTHR40099">
    <property type="entry name" value="ACETOLACTATE SYNTHASE, SMALL SUBUNIT"/>
    <property type="match status" value="1"/>
</dbReference>
<dbReference type="CDD" id="cd04908">
    <property type="entry name" value="ACT_Bt0572_1"/>
    <property type="match status" value="1"/>
</dbReference>
<dbReference type="EMBL" id="ADZX01000005">
    <property type="protein sequence ID" value="EFK97868.1"/>
    <property type="molecule type" value="Genomic_DNA"/>
</dbReference>
<comment type="caution">
    <text evidence="2">The sequence shown here is derived from an EMBL/GenBank/DDBJ whole genome shotgun (WGS) entry which is preliminary data.</text>
</comment>
<dbReference type="Gene3D" id="3.30.2130.10">
    <property type="entry name" value="VC0802-like"/>
    <property type="match status" value="1"/>
</dbReference>
<sequence length="155" mass="17515">MTQERNFYKGVNMKITQISTFLENKKGRLYEVTELLGKNKINIRALTIAESEDFGVLRMVVDNPKKALEVLKKNGFVSSFTDIIAVEVDDQPGGLSKILKTFNDNNVNVEYMYGFVEKASDKALLVFRFDDTDKAITVLNKNKIKIVGTEGIENL</sequence>
<evidence type="ECO:0000313" key="2">
    <source>
        <dbReference type="EMBL" id="EFK97868.1"/>
    </source>
</evidence>
<proteinExistence type="predicted"/>
<reference evidence="2" key="2">
    <citation type="journal article" date="2011" name="Microb. Ecol.">
        <title>Taxonomic and Functional Metagenomic Profiling of the Microbial Community in the Anoxic Sediment of a Sub-saline Shallow Lake (Laguna de Carrizo, Central Spain).</title>
        <authorList>
            <person name="Ferrer M."/>
            <person name="Guazzaroni M.E."/>
            <person name="Richter M."/>
            <person name="Garcia-Salamanca A."/>
            <person name="Yarza P."/>
            <person name="Suarez-Suarez A."/>
            <person name="Solano J."/>
            <person name="Alcaide M."/>
            <person name="van Dillewijn P."/>
            <person name="Molina-Henares M.A."/>
            <person name="Lopez-Cortes N."/>
            <person name="Al-Ramahi Y."/>
            <person name="Guerrero C."/>
            <person name="Acosta A."/>
            <person name="de Eugenio L.I."/>
            <person name="Martinez V."/>
            <person name="Marques S."/>
            <person name="Rojo F."/>
            <person name="Santero E."/>
            <person name="Genilloud O."/>
            <person name="Perez-Perez J."/>
            <person name="Rossello-Mora R."/>
            <person name="Ramos J.L."/>
        </authorList>
    </citation>
    <scope>NUCLEOTIDE SEQUENCE</scope>
</reference>
<name>D9PF01_9ZZZZ</name>
<dbReference type="InterPro" id="IPR045739">
    <property type="entry name" value="ACT_dom_pair"/>
</dbReference>
<feature type="domain" description="ACT" evidence="1">
    <location>
        <begin position="17"/>
        <end position="91"/>
    </location>
</feature>
<dbReference type="SUPFAM" id="SSF55021">
    <property type="entry name" value="ACT-like"/>
    <property type="match status" value="2"/>
</dbReference>
<evidence type="ECO:0000259" key="1">
    <source>
        <dbReference type="PROSITE" id="PS51671"/>
    </source>
</evidence>
<accession>D9PF01</accession>
<dbReference type="AlphaFoldDB" id="D9PF01"/>
<dbReference type="InterPro" id="IPR045865">
    <property type="entry name" value="ACT-like_dom_sf"/>
</dbReference>
<dbReference type="InterPro" id="IPR002912">
    <property type="entry name" value="ACT_dom"/>
</dbReference>
<dbReference type="PANTHER" id="PTHR40099:SF1">
    <property type="entry name" value="ACETOLACTATE SYNTHASE, SMALL SUBUNIT"/>
    <property type="match status" value="1"/>
</dbReference>
<dbReference type="PROSITE" id="PS51671">
    <property type="entry name" value="ACT"/>
    <property type="match status" value="1"/>
</dbReference>
<dbReference type="Pfam" id="PF19571">
    <property type="entry name" value="ACT_8"/>
    <property type="match status" value="1"/>
</dbReference>
<gene>
    <name evidence="2" type="ORF">LDC_0079</name>
</gene>
<organism evidence="2">
    <name type="scientific">sediment metagenome</name>
    <dbReference type="NCBI Taxonomy" id="749907"/>
    <lineage>
        <taxon>unclassified sequences</taxon>
        <taxon>metagenomes</taxon>
        <taxon>ecological metagenomes</taxon>
    </lineage>
</organism>
<dbReference type="CDD" id="cd04882">
    <property type="entry name" value="ACT_Bt0572_2"/>
    <property type="match status" value="1"/>
</dbReference>